<dbReference type="STRING" id="1177179.A11A3_13275"/>
<dbReference type="CDD" id="cd01949">
    <property type="entry name" value="GGDEF"/>
    <property type="match status" value="1"/>
</dbReference>
<dbReference type="Proteomes" id="UP000010164">
    <property type="component" value="Unassembled WGS sequence"/>
</dbReference>
<evidence type="ECO:0000256" key="4">
    <source>
        <dbReference type="SAM" id="Phobius"/>
    </source>
</evidence>
<proteinExistence type="predicted"/>
<dbReference type="PANTHER" id="PTHR45138:SF9">
    <property type="entry name" value="DIGUANYLATE CYCLASE DGCM-RELATED"/>
    <property type="match status" value="1"/>
</dbReference>
<dbReference type="eggNOG" id="COG2199">
    <property type="taxonomic scope" value="Bacteria"/>
</dbReference>
<evidence type="ECO:0000313" key="7">
    <source>
        <dbReference type="Proteomes" id="UP000010164"/>
    </source>
</evidence>
<gene>
    <name evidence="6" type="ORF">A11A3_13275</name>
</gene>
<evidence type="ECO:0000313" key="6">
    <source>
        <dbReference type="EMBL" id="EKF73511.1"/>
    </source>
</evidence>
<dbReference type="GO" id="GO:0043709">
    <property type="term" value="P:cell adhesion involved in single-species biofilm formation"/>
    <property type="evidence" value="ECO:0007669"/>
    <property type="project" value="TreeGrafter"/>
</dbReference>
<keyword evidence="6" id="KW-0808">Transferase</keyword>
<feature type="transmembrane region" description="Helical" evidence="4">
    <location>
        <begin position="144"/>
        <end position="163"/>
    </location>
</feature>
<dbReference type="PATRIC" id="fig|1177179.3.peg.2637"/>
<dbReference type="SMART" id="SM00267">
    <property type="entry name" value="GGDEF"/>
    <property type="match status" value="1"/>
</dbReference>
<dbReference type="GO" id="GO:0005886">
    <property type="term" value="C:plasma membrane"/>
    <property type="evidence" value="ECO:0007669"/>
    <property type="project" value="TreeGrafter"/>
</dbReference>
<dbReference type="GO" id="GO:0016301">
    <property type="term" value="F:kinase activity"/>
    <property type="evidence" value="ECO:0007669"/>
    <property type="project" value="UniProtKB-KW"/>
</dbReference>
<feature type="transmembrane region" description="Helical" evidence="4">
    <location>
        <begin position="23"/>
        <end position="43"/>
    </location>
</feature>
<evidence type="ECO:0000256" key="2">
    <source>
        <dbReference type="ARBA" id="ARBA00012528"/>
    </source>
</evidence>
<dbReference type="InterPro" id="IPR029787">
    <property type="entry name" value="Nucleotide_cyclase"/>
</dbReference>
<keyword evidence="4" id="KW-1133">Transmembrane helix</keyword>
<dbReference type="GO" id="GO:1902201">
    <property type="term" value="P:negative regulation of bacterial-type flagellum-dependent cell motility"/>
    <property type="evidence" value="ECO:0007669"/>
    <property type="project" value="TreeGrafter"/>
</dbReference>
<accession>L0W995</accession>
<organism evidence="6 7">
    <name type="scientific">Alcanivorax hongdengensis A-11-3</name>
    <dbReference type="NCBI Taxonomy" id="1177179"/>
    <lineage>
        <taxon>Bacteria</taxon>
        <taxon>Pseudomonadati</taxon>
        <taxon>Pseudomonadota</taxon>
        <taxon>Gammaproteobacteria</taxon>
        <taxon>Oceanospirillales</taxon>
        <taxon>Alcanivoracaceae</taxon>
        <taxon>Alcanivorax</taxon>
    </lineage>
</organism>
<name>L0W995_9GAMM</name>
<evidence type="ECO:0000259" key="5">
    <source>
        <dbReference type="PROSITE" id="PS50887"/>
    </source>
</evidence>
<dbReference type="EMBL" id="AMRJ01000024">
    <property type="protein sequence ID" value="EKF73511.1"/>
    <property type="molecule type" value="Genomic_DNA"/>
</dbReference>
<dbReference type="GO" id="GO:0052621">
    <property type="term" value="F:diguanylate cyclase activity"/>
    <property type="evidence" value="ECO:0007669"/>
    <property type="project" value="UniProtKB-EC"/>
</dbReference>
<feature type="transmembrane region" description="Helical" evidence="4">
    <location>
        <begin position="183"/>
        <end position="206"/>
    </location>
</feature>
<dbReference type="PROSITE" id="PS50887">
    <property type="entry name" value="GGDEF"/>
    <property type="match status" value="1"/>
</dbReference>
<keyword evidence="4" id="KW-0472">Membrane</keyword>
<dbReference type="Pfam" id="PF00990">
    <property type="entry name" value="GGDEF"/>
    <property type="match status" value="1"/>
</dbReference>
<dbReference type="InterPro" id="IPR000160">
    <property type="entry name" value="GGDEF_dom"/>
</dbReference>
<feature type="transmembrane region" description="Helical" evidence="4">
    <location>
        <begin position="92"/>
        <end position="113"/>
    </location>
</feature>
<feature type="transmembrane region" description="Helical" evidence="4">
    <location>
        <begin position="55"/>
        <end position="80"/>
    </location>
</feature>
<keyword evidence="6" id="KW-0418">Kinase</keyword>
<dbReference type="EC" id="2.7.7.65" evidence="2"/>
<dbReference type="AlphaFoldDB" id="L0W995"/>
<feature type="domain" description="GGDEF" evidence="5">
    <location>
        <begin position="250"/>
        <end position="386"/>
    </location>
</feature>
<dbReference type="InterPro" id="IPR043128">
    <property type="entry name" value="Rev_trsase/Diguanyl_cyclase"/>
</dbReference>
<keyword evidence="4" id="KW-0812">Transmembrane</keyword>
<dbReference type="Gene3D" id="3.30.70.270">
    <property type="match status" value="1"/>
</dbReference>
<dbReference type="FunFam" id="3.30.70.270:FF:000001">
    <property type="entry name" value="Diguanylate cyclase domain protein"/>
    <property type="match status" value="1"/>
</dbReference>
<dbReference type="InterPro" id="IPR050469">
    <property type="entry name" value="Diguanylate_Cyclase"/>
</dbReference>
<dbReference type="SUPFAM" id="SSF55073">
    <property type="entry name" value="Nucleotide cyclase"/>
    <property type="match status" value="1"/>
</dbReference>
<evidence type="ECO:0000256" key="3">
    <source>
        <dbReference type="ARBA" id="ARBA00034247"/>
    </source>
</evidence>
<dbReference type="PANTHER" id="PTHR45138">
    <property type="entry name" value="REGULATORY COMPONENTS OF SENSORY TRANSDUCTION SYSTEM"/>
    <property type="match status" value="1"/>
</dbReference>
<comment type="catalytic activity">
    <reaction evidence="3">
        <text>2 GTP = 3',3'-c-di-GMP + 2 diphosphate</text>
        <dbReference type="Rhea" id="RHEA:24898"/>
        <dbReference type="ChEBI" id="CHEBI:33019"/>
        <dbReference type="ChEBI" id="CHEBI:37565"/>
        <dbReference type="ChEBI" id="CHEBI:58805"/>
        <dbReference type="EC" id="2.7.7.65"/>
    </reaction>
</comment>
<protein>
    <recommendedName>
        <fullName evidence="2">diguanylate cyclase</fullName>
        <ecNumber evidence="2">2.7.7.65</ecNumber>
    </recommendedName>
</protein>
<keyword evidence="7" id="KW-1185">Reference proteome</keyword>
<sequence length="396" mass="43877">MNNKRSFWVTIARLLEWNDRDKALLLAALMAPMMGSYLAWLYVTAHFTDFGHTFFSVPGVVLAQQIFLGNVLGWVLLLIWGGLLRWRDRDCAIYPTVTIQFFGFGFVALGYVIGLYNPMLGLVLVGGPLTGFALFGIPRVAINFTLCLLLLFVIVSLSISGKIEYAPLFKADPVTKHYQSSYWILSVVGASVPFVTTMFVFTLVLLGRLQFREAQMHARAVTDALTGLSNRRALFEQLEYEMARARRTGNALSVCLLDLDYFKKINDSHGHAAGDAVLCAVADLLRENLRDTDRIGRIGGEEFLLVLPDTDRAGARSVIERCQQSFRAHRVAVAGLSAPLRFSASFGIACLEPDDELEETVLVARADEALYLAKHQGRDCIAFWEAAQSSPLPEGA</sequence>
<evidence type="ECO:0000256" key="1">
    <source>
        <dbReference type="ARBA" id="ARBA00001946"/>
    </source>
</evidence>
<dbReference type="NCBIfam" id="TIGR00254">
    <property type="entry name" value="GGDEF"/>
    <property type="match status" value="1"/>
</dbReference>
<reference evidence="6 7" key="1">
    <citation type="journal article" date="2012" name="J. Bacteriol.">
        <title>Genome Sequence of the Alkane-Degrading Bacterium Alcanivorax hongdengensis Type Strain A-11-3.</title>
        <authorList>
            <person name="Lai Q."/>
            <person name="Shao Z."/>
        </authorList>
    </citation>
    <scope>NUCLEOTIDE SEQUENCE [LARGE SCALE GENOMIC DNA]</scope>
    <source>
        <strain evidence="6 7">A-11-3</strain>
    </source>
</reference>
<comment type="cofactor">
    <cofactor evidence="1">
        <name>Mg(2+)</name>
        <dbReference type="ChEBI" id="CHEBI:18420"/>
    </cofactor>
</comment>
<dbReference type="RefSeq" id="WP_008929825.1">
    <property type="nucleotide sequence ID" value="NZ_AMRJ01000024.1"/>
</dbReference>
<comment type="caution">
    <text evidence="6">The sequence shown here is derived from an EMBL/GenBank/DDBJ whole genome shotgun (WGS) entry which is preliminary data.</text>
</comment>